<dbReference type="SUPFAM" id="SSF54637">
    <property type="entry name" value="Thioesterase/thiol ester dehydrase-isomerase"/>
    <property type="match status" value="1"/>
</dbReference>
<protein>
    <submittedName>
        <fullName evidence="2">Acyl-CoA thioesterase</fullName>
    </submittedName>
</protein>
<dbReference type="AlphaFoldDB" id="A0A418VBY6"/>
<name>A0A418VBY6_9DEIO</name>
<proteinExistence type="predicted"/>
<keyword evidence="3" id="KW-1185">Reference proteome</keyword>
<dbReference type="PANTHER" id="PTHR31793:SF37">
    <property type="entry name" value="ACYL-COA THIOESTER HYDROLASE YBGC"/>
    <property type="match status" value="1"/>
</dbReference>
<dbReference type="CDD" id="cd00586">
    <property type="entry name" value="4HBT"/>
    <property type="match status" value="1"/>
</dbReference>
<dbReference type="Proteomes" id="UP000286287">
    <property type="component" value="Unassembled WGS sequence"/>
</dbReference>
<dbReference type="PANTHER" id="PTHR31793">
    <property type="entry name" value="4-HYDROXYBENZOYL-COA THIOESTERASE FAMILY MEMBER"/>
    <property type="match status" value="1"/>
</dbReference>
<dbReference type="Pfam" id="PF13279">
    <property type="entry name" value="4HBT_2"/>
    <property type="match status" value="1"/>
</dbReference>
<comment type="caution">
    <text evidence="2">The sequence shown here is derived from an EMBL/GenBank/DDBJ whole genome shotgun (WGS) entry which is preliminary data.</text>
</comment>
<evidence type="ECO:0000313" key="3">
    <source>
        <dbReference type="Proteomes" id="UP000286287"/>
    </source>
</evidence>
<sequence length="154" mass="17171">MGLPGDPVAWNTLPPQQRYEIQLPVQPADLDDLNHVNNTVYLAWCEQVARQHALSVGLGTPALAALGAMPVAREHLIRYLKPALLGDLVRVRTALVFSGGLRSTRVYSIDRLNPVAEKPVRLAECRTDWVWVDPASGRPRRIPDEVLRRFGFST</sequence>
<evidence type="ECO:0000313" key="2">
    <source>
        <dbReference type="EMBL" id="RJF73663.1"/>
    </source>
</evidence>
<accession>A0A418VBY6</accession>
<organism evidence="2 3">
    <name type="scientific">Deinococcus cavernae</name>
    <dbReference type="NCBI Taxonomy" id="2320857"/>
    <lineage>
        <taxon>Bacteria</taxon>
        <taxon>Thermotogati</taxon>
        <taxon>Deinococcota</taxon>
        <taxon>Deinococci</taxon>
        <taxon>Deinococcales</taxon>
        <taxon>Deinococcaceae</taxon>
        <taxon>Deinococcus</taxon>
    </lineage>
</organism>
<dbReference type="EMBL" id="QYUJ01000014">
    <property type="protein sequence ID" value="RJF73663.1"/>
    <property type="molecule type" value="Genomic_DNA"/>
</dbReference>
<dbReference type="InterPro" id="IPR050563">
    <property type="entry name" value="4-hydroxybenzoyl-CoA_TE"/>
</dbReference>
<dbReference type="Gene3D" id="3.10.129.10">
    <property type="entry name" value="Hotdog Thioesterase"/>
    <property type="match status" value="2"/>
</dbReference>
<dbReference type="InterPro" id="IPR029069">
    <property type="entry name" value="HotDog_dom_sf"/>
</dbReference>
<dbReference type="GO" id="GO:0047617">
    <property type="term" value="F:fatty acyl-CoA hydrolase activity"/>
    <property type="evidence" value="ECO:0007669"/>
    <property type="project" value="TreeGrafter"/>
</dbReference>
<keyword evidence="1" id="KW-0378">Hydrolase</keyword>
<gene>
    <name evidence="2" type="ORF">D3875_10415</name>
</gene>
<evidence type="ECO:0000256" key="1">
    <source>
        <dbReference type="ARBA" id="ARBA00022801"/>
    </source>
</evidence>
<dbReference type="OrthoDB" id="9801517at2"/>
<reference evidence="2 3" key="1">
    <citation type="submission" date="2018-09" db="EMBL/GenBank/DDBJ databases">
        <authorList>
            <person name="Zhu H."/>
        </authorList>
    </citation>
    <scope>NUCLEOTIDE SEQUENCE [LARGE SCALE GENOMIC DNA]</scope>
    <source>
        <strain evidence="2 3">K2S05-167</strain>
    </source>
</reference>